<dbReference type="Gene3D" id="3.40.50.1820">
    <property type="entry name" value="alpha/beta hydrolase"/>
    <property type="match status" value="1"/>
</dbReference>
<organism evidence="1 2">
    <name type="scientific">Rhodococcus triatomae</name>
    <dbReference type="NCBI Taxonomy" id="300028"/>
    <lineage>
        <taxon>Bacteria</taxon>
        <taxon>Bacillati</taxon>
        <taxon>Actinomycetota</taxon>
        <taxon>Actinomycetes</taxon>
        <taxon>Mycobacteriales</taxon>
        <taxon>Nocardiaceae</taxon>
        <taxon>Rhodococcus</taxon>
    </lineage>
</organism>
<evidence type="ECO:0000313" key="2">
    <source>
        <dbReference type="Proteomes" id="UP000183263"/>
    </source>
</evidence>
<dbReference type="PANTHER" id="PTHR43265:SF1">
    <property type="entry name" value="ESTERASE ESTD"/>
    <property type="match status" value="1"/>
</dbReference>
<reference evidence="1 2" key="1">
    <citation type="submission" date="2016-10" db="EMBL/GenBank/DDBJ databases">
        <authorList>
            <person name="de Groot N.N."/>
        </authorList>
    </citation>
    <scope>NUCLEOTIDE SEQUENCE [LARGE SCALE GENOMIC DNA]</scope>
    <source>
        <strain evidence="1 2">DSM 44892</strain>
    </source>
</reference>
<dbReference type="Proteomes" id="UP000183263">
    <property type="component" value="Unassembled WGS sequence"/>
</dbReference>
<accession>A0A1G8ADG9</accession>
<dbReference type="GO" id="GO:0052689">
    <property type="term" value="F:carboxylic ester hydrolase activity"/>
    <property type="evidence" value="ECO:0007669"/>
    <property type="project" value="TreeGrafter"/>
</dbReference>
<dbReference type="AlphaFoldDB" id="A0A1G8ADG9"/>
<dbReference type="EMBL" id="FNDN01000001">
    <property type="protein sequence ID" value="SDH19012.1"/>
    <property type="molecule type" value="Genomic_DNA"/>
</dbReference>
<dbReference type="OrthoDB" id="9809549at2"/>
<gene>
    <name evidence="1" type="ORF">SAMN05444695_101394</name>
</gene>
<proteinExistence type="predicted"/>
<sequence>MPDTEITFDSGAVTYHGTFLAPDGFDGPRPAALLLAGSGPTDRNGDSALLPGNIGTLRFLADLLAEHGFASLRFDKLGSGATGIGPHDVDDIAELGFTSAFVDPAAEALRFLAARPEVDPSHLVVVGHSDGALVGLALSQQADAPDIAALALLEPLAVRLLDLLTTQINSQLDAVTATGQLPQPVADELRLALSGAVEALRADGTIPDDLPEPLQNAGLVHANAKALAEEDALDPRVLAGQLADGTPVLTSCSAKDIQVSVADVDGLDAALTGARLTSVRMADASHVLKHLGDARSNGQDYVADLPWSTEFSEPFARWLDSLT</sequence>
<dbReference type="PANTHER" id="PTHR43265">
    <property type="entry name" value="ESTERASE ESTD"/>
    <property type="match status" value="1"/>
</dbReference>
<dbReference type="InterPro" id="IPR029058">
    <property type="entry name" value="AB_hydrolase_fold"/>
</dbReference>
<dbReference type="RefSeq" id="WP_072735967.1">
    <property type="nucleotide sequence ID" value="NZ_CP048814.1"/>
</dbReference>
<name>A0A1G8ADG9_9NOCA</name>
<keyword evidence="2" id="KW-1185">Reference proteome</keyword>
<evidence type="ECO:0000313" key="1">
    <source>
        <dbReference type="EMBL" id="SDH19012.1"/>
    </source>
</evidence>
<dbReference type="InterPro" id="IPR053145">
    <property type="entry name" value="AB_hydrolase_Est10"/>
</dbReference>
<dbReference type="SUPFAM" id="SSF53474">
    <property type="entry name" value="alpha/beta-Hydrolases"/>
    <property type="match status" value="1"/>
</dbReference>
<protein>
    <submittedName>
        <fullName evidence="1">Uncharacterized protein</fullName>
    </submittedName>
</protein>